<gene>
    <name evidence="1" type="ORF">SAMN06296241_1558</name>
</gene>
<dbReference type="Pfam" id="PF11832">
    <property type="entry name" value="DUF3352"/>
    <property type="match status" value="1"/>
</dbReference>
<dbReference type="RefSeq" id="WP_097055707.1">
    <property type="nucleotide sequence ID" value="NZ_OCMF01000001.1"/>
</dbReference>
<keyword evidence="2" id="KW-1185">Reference proteome</keyword>
<protein>
    <submittedName>
        <fullName evidence="1">Uncharacterized protein</fullName>
    </submittedName>
</protein>
<evidence type="ECO:0000313" key="2">
    <source>
        <dbReference type="Proteomes" id="UP000219193"/>
    </source>
</evidence>
<proteinExistence type="predicted"/>
<reference evidence="2" key="1">
    <citation type="submission" date="2017-09" db="EMBL/GenBank/DDBJ databases">
        <authorList>
            <person name="Varghese N."/>
            <person name="Submissions S."/>
        </authorList>
    </citation>
    <scope>NUCLEOTIDE SEQUENCE [LARGE SCALE GENOMIC DNA]</scope>
    <source>
        <strain evidence="2">CGMCC 1.12641</strain>
    </source>
</reference>
<sequence length="807" mass="90171">MKKILMILFISLSFSCADDKPESGELTDFLPPNPAVILQMNNPDLFFSNFQNNEFIKQNLEHEISQKISEKLGVLRHFPLKNKALLTFVADGERIDFSFITKGALSPISLDSIPNKQVETLTSKDLKILKYVLEGKSAFTTQIDSITIISSSKNLLENSIFGTHSNSQQLETAFKAASPKKPNIFIDHSKAPAVFGNIFPEFLRNFSQWTVVDAELSQTQINLDGISIAADTLSQHLQFFQNVGVSHNRLAEISPVTSHGFTSISFRSFDELERNLNNSSQNDLSSEVSLLKNASEAGIIELPEGKIFAVRSLDPEAARQMMVMDLQKKETYRETDIFEYAGSSVFGELLQPLLRPEALQVMAFLDTWVLFADNTEALHQLIATSQNGLVLGNTEAYKSSAESLSSEASFLVVKNHQALPKGEASNNDLDYSDFPISALQFIQQDNFAHVHAVLKKNSALKTEKATAQAAAVDLGAALAGKPVFFQNHRTKGMDIAVQDVENTLYLISPEGKIYWKKKLNSRILGEVQTVDIFRNGRFQLAFATQSELHIIDRDGNPVKPFPLKFRDAITQPLSVFDYDNKRDYRFVVTQGNDLLMYDRKGKAVHGFRFSKARSEIIQPPKHVRIGRKDYILVPESSGKLHILSRTGKTRVPVREEIEFSENDWYEYNDNFVSTNTSGQVLKVNENGSVKRENLNFAENTRITATPKTLVSLSENELSIGKSSATLDFGLYTEPQIFYINNKIYVSVTDLQAHKVYLFDSNANLFPGFPVYGNSLVDLSNADDDTALELVVQGEENGVLIYSVSSAQ</sequence>
<evidence type="ECO:0000313" key="1">
    <source>
        <dbReference type="EMBL" id="SOC80016.1"/>
    </source>
</evidence>
<name>A0A285X4T8_9FLAO</name>
<dbReference type="Proteomes" id="UP000219193">
    <property type="component" value="Unassembled WGS sequence"/>
</dbReference>
<dbReference type="InterPro" id="IPR021787">
    <property type="entry name" value="DUF3352"/>
</dbReference>
<dbReference type="OrthoDB" id="1093345at2"/>
<organism evidence="1 2">
    <name type="scientific">Salinimicrobium sediminis</name>
    <dbReference type="NCBI Taxonomy" id="1343891"/>
    <lineage>
        <taxon>Bacteria</taxon>
        <taxon>Pseudomonadati</taxon>
        <taxon>Bacteroidota</taxon>
        <taxon>Flavobacteriia</taxon>
        <taxon>Flavobacteriales</taxon>
        <taxon>Flavobacteriaceae</taxon>
        <taxon>Salinimicrobium</taxon>
    </lineage>
</organism>
<accession>A0A285X4T8</accession>
<dbReference type="PROSITE" id="PS51257">
    <property type="entry name" value="PROKAR_LIPOPROTEIN"/>
    <property type="match status" value="1"/>
</dbReference>
<dbReference type="AlphaFoldDB" id="A0A285X4T8"/>
<dbReference type="EMBL" id="OCMF01000001">
    <property type="protein sequence ID" value="SOC80016.1"/>
    <property type="molecule type" value="Genomic_DNA"/>
</dbReference>